<keyword evidence="2" id="KW-0732">Signal</keyword>
<reference evidence="5 6" key="1">
    <citation type="journal article" date="2013" name="ISME J.">
        <title>A metabolic model for members of the genus Tetrasphaera involved in enhanced biological phosphorus removal.</title>
        <authorList>
            <person name="Kristiansen R."/>
            <person name="Nguyen H.T.T."/>
            <person name="Saunders A.M."/>
            <person name="Nielsen J.L."/>
            <person name="Wimmer R."/>
            <person name="Le V.Q."/>
            <person name="McIlroy S.J."/>
            <person name="Petrovski S."/>
            <person name="Seviour R.J."/>
            <person name="Calteau A."/>
            <person name="Nielsen K.L."/>
            <person name="Nielsen P.H."/>
        </authorList>
    </citation>
    <scope>NUCLEOTIDE SEQUENCE [LARGE SCALE GENOMIC DNA]</scope>
    <source>
        <strain evidence="5 6">Lp2</strain>
    </source>
</reference>
<dbReference type="Gene3D" id="3.50.30.30">
    <property type="match status" value="1"/>
</dbReference>
<dbReference type="Proteomes" id="UP000013167">
    <property type="component" value="Unassembled WGS sequence"/>
</dbReference>
<dbReference type="RefSeq" id="WP_010849565.1">
    <property type="nucleotide sequence ID" value="NZ_HF570956.1"/>
</dbReference>
<dbReference type="PANTHER" id="PTHR12147">
    <property type="entry name" value="METALLOPEPTIDASE M28 FAMILY MEMBER"/>
    <property type="match status" value="1"/>
</dbReference>
<evidence type="ECO:0000259" key="4">
    <source>
        <dbReference type="Pfam" id="PF04389"/>
    </source>
</evidence>
<dbReference type="InterPro" id="IPR003137">
    <property type="entry name" value="PA_domain"/>
</dbReference>
<dbReference type="SUPFAM" id="SSF53187">
    <property type="entry name" value="Zn-dependent exopeptidases"/>
    <property type="match status" value="1"/>
</dbReference>
<feature type="chain" id="PRO_5004106940" evidence="2">
    <location>
        <begin position="32"/>
        <end position="507"/>
    </location>
</feature>
<dbReference type="InterPro" id="IPR045175">
    <property type="entry name" value="M28_fam"/>
</dbReference>
<gene>
    <name evidence="5" type="ORF">BN10_300014</name>
</gene>
<organism evidence="5 6">
    <name type="scientific">Phycicoccus elongatus Lp2</name>
    <dbReference type="NCBI Taxonomy" id="1193181"/>
    <lineage>
        <taxon>Bacteria</taxon>
        <taxon>Bacillati</taxon>
        <taxon>Actinomycetota</taxon>
        <taxon>Actinomycetes</taxon>
        <taxon>Micrococcales</taxon>
        <taxon>Intrasporangiaceae</taxon>
        <taxon>Phycicoccus</taxon>
    </lineage>
</organism>
<dbReference type="eggNOG" id="COG2234">
    <property type="taxonomic scope" value="Bacteria"/>
</dbReference>
<dbReference type="EMBL" id="CAIZ01000098">
    <property type="protein sequence ID" value="CCH69673.1"/>
    <property type="molecule type" value="Genomic_DNA"/>
</dbReference>
<feature type="signal peptide" evidence="2">
    <location>
        <begin position="1"/>
        <end position="31"/>
    </location>
</feature>
<dbReference type="GO" id="GO:0008235">
    <property type="term" value="F:metalloexopeptidase activity"/>
    <property type="evidence" value="ECO:0007669"/>
    <property type="project" value="InterPro"/>
</dbReference>
<comment type="caution">
    <text evidence="5">The sequence shown here is derived from an EMBL/GenBank/DDBJ whole genome shotgun (WGS) entry which is preliminary data.</text>
</comment>
<dbReference type="Pfam" id="PF02225">
    <property type="entry name" value="PA"/>
    <property type="match status" value="1"/>
</dbReference>
<accession>N0DYS3</accession>
<dbReference type="InterPro" id="IPR007484">
    <property type="entry name" value="Peptidase_M28"/>
</dbReference>
<dbReference type="HOGENOM" id="CLU_024336_0_2_11"/>
<proteinExistence type="predicted"/>
<evidence type="ECO:0000313" key="5">
    <source>
        <dbReference type="EMBL" id="CCH69673.1"/>
    </source>
</evidence>
<name>N0DYS3_9MICO</name>
<feature type="region of interest" description="Disordered" evidence="1">
    <location>
        <begin position="483"/>
        <end position="507"/>
    </location>
</feature>
<dbReference type="SUPFAM" id="SSF52025">
    <property type="entry name" value="PA domain"/>
    <property type="match status" value="1"/>
</dbReference>
<dbReference type="GO" id="GO:0006508">
    <property type="term" value="P:proteolysis"/>
    <property type="evidence" value="ECO:0007669"/>
    <property type="project" value="InterPro"/>
</dbReference>
<evidence type="ECO:0000259" key="3">
    <source>
        <dbReference type="Pfam" id="PF02225"/>
    </source>
</evidence>
<evidence type="ECO:0000256" key="1">
    <source>
        <dbReference type="SAM" id="MobiDB-lite"/>
    </source>
</evidence>
<protein>
    <submittedName>
        <fullName evidence="5">Peptidase M28</fullName>
    </submittedName>
</protein>
<dbReference type="STRING" id="1193181.BN10_300014"/>
<dbReference type="InterPro" id="IPR046450">
    <property type="entry name" value="PA_dom_sf"/>
</dbReference>
<sequence>MRVQRRTAASTAALALTGLIATSIAAAPAQAGNPNSARKLADAVTTQGVMRHLKTLQGIADANDGNRGAGTSGYEASGAYVEQQLRAAGYSPQRQYFDFFYEEVHATSLTEVAPGSGPIENNPMSYSQGTGPGGVTGELASPAVNVQGCDAAAYGGANLTGKIALVSRGTCSFAQKAQVAHQVGAAAVIVYNNAAGALNGTLGGVDPATAPATGVTQATGQSLLAKMANGSVTVKFVLDKSMETRQTFNITTETKTGDPNNVVMMGAHLDGVHDGPGINDNGSGTASILETAIQLGKANKVNNKVRFAWWGAEELGLLGSEHYVYDLAENNPAELAKIATYLNYDMVASPNYIIGVYDANESTYTAPVDVPEGSIQTEKILTDYFDSIGQPWVDTAFSGRSDYAAFIELGVASSGLFTGADGSKTADEVAKFGGTEGIMYDPNYHTPQDDINNVNAEALGIMSKAIAFSTGTLAYDTSMINGKRSAGKSGKPHPTKGTQIAPDEAAA</sequence>
<dbReference type="OrthoDB" id="345880at2"/>
<dbReference type="AlphaFoldDB" id="N0DYS3"/>
<feature type="domain" description="PA" evidence="3">
    <location>
        <begin position="135"/>
        <end position="223"/>
    </location>
</feature>
<evidence type="ECO:0000313" key="6">
    <source>
        <dbReference type="Proteomes" id="UP000013167"/>
    </source>
</evidence>
<dbReference type="Gene3D" id="3.40.630.10">
    <property type="entry name" value="Zn peptidases"/>
    <property type="match status" value="1"/>
</dbReference>
<keyword evidence="6" id="KW-1185">Reference proteome</keyword>
<dbReference type="PANTHER" id="PTHR12147:SF26">
    <property type="entry name" value="PEPTIDASE M28 DOMAIN-CONTAINING PROTEIN"/>
    <property type="match status" value="1"/>
</dbReference>
<evidence type="ECO:0000256" key="2">
    <source>
        <dbReference type="SAM" id="SignalP"/>
    </source>
</evidence>
<dbReference type="Pfam" id="PF04389">
    <property type="entry name" value="Peptidase_M28"/>
    <property type="match status" value="1"/>
</dbReference>
<feature type="domain" description="Peptidase M28" evidence="4">
    <location>
        <begin position="249"/>
        <end position="467"/>
    </location>
</feature>